<dbReference type="PROSITE" id="PS51257">
    <property type="entry name" value="PROKAR_LIPOPROTEIN"/>
    <property type="match status" value="1"/>
</dbReference>
<dbReference type="Proteomes" id="UP000241421">
    <property type="component" value="Unassembled WGS sequence"/>
</dbReference>
<name>A0A2U2HP66_9BURK</name>
<feature type="signal peptide" evidence="1">
    <location>
        <begin position="1"/>
        <end position="22"/>
    </location>
</feature>
<dbReference type="OrthoDB" id="2111471at2"/>
<keyword evidence="4" id="KW-1185">Reference proteome</keyword>
<comment type="caution">
    <text evidence="3">The sequence shown here is derived from an EMBL/GenBank/DDBJ whole genome shotgun (WGS) entry which is preliminary data.</text>
</comment>
<dbReference type="EMBL" id="PXWF02000102">
    <property type="protein sequence ID" value="PWF49259.1"/>
    <property type="molecule type" value="Genomic_DNA"/>
</dbReference>
<feature type="domain" description="DUF4382" evidence="2">
    <location>
        <begin position="39"/>
        <end position="190"/>
    </location>
</feature>
<keyword evidence="1" id="KW-0732">Signal</keyword>
<proteinExistence type="predicted"/>
<dbReference type="AlphaFoldDB" id="A0A2U2HP66"/>
<feature type="chain" id="PRO_5015525551" evidence="1">
    <location>
        <begin position="23"/>
        <end position="405"/>
    </location>
</feature>
<organism evidence="3 4">
    <name type="scientific">Massilia glaciei</name>
    <dbReference type="NCBI Taxonomy" id="1524097"/>
    <lineage>
        <taxon>Bacteria</taxon>
        <taxon>Pseudomonadati</taxon>
        <taxon>Pseudomonadota</taxon>
        <taxon>Betaproteobacteria</taxon>
        <taxon>Burkholderiales</taxon>
        <taxon>Oxalobacteraceae</taxon>
        <taxon>Telluria group</taxon>
        <taxon>Massilia</taxon>
    </lineage>
</organism>
<sequence>MKKSVSRTSLIASGAIVTLALAACGPGGPAPEKTPSLLGTLRVSMTDAPACGYAAVNVTVTKVRVHLNPTAVDTDAGWTDITLSPAKKIDLLKLTNGTLEALGQAELDPGRYTQLRLVLDANTGNATRNSVVLAGTTAELSLDTPSALQSGIKLGSQFDVVANQRVDLVLDFDACKSILTKGSGKYALKPVVKVVPAALNGISGFISTALLGSNVMVTAQQNGAIVSSTVPNATSGEFLLARLAPGNYDVVVTADNRAASVVAAVPVATSTSTTSLSTAVAPLGMAASTQRSVSGTVTLSPASAGEAAYVHAKQSFFNGPTVVVKYKGADLVNGAYTIGNLPIAAPQYTLYSVARPLVFASHLNTTPATGMVKVEASAEGYAAKSTAAVNLNKAAAVNVNFALVP</sequence>
<protein>
    <submittedName>
        <fullName evidence="3">DUF4382 domain-containing protein</fullName>
    </submittedName>
</protein>
<dbReference type="InterPro" id="IPR025491">
    <property type="entry name" value="DUF4382"/>
</dbReference>
<dbReference type="Pfam" id="PF14321">
    <property type="entry name" value="DUF4382"/>
    <property type="match status" value="1"/>
</dbReference>
<evidence type="ECO:0000313" key="3">
    <source>
        <dbReference type="EMBL" id="PWF49259.1"/>
    </source>
</evidence>
<evidence type="ECO:0000313" key="4">
    <source>
        <dbReference type="Proteomes" id="UP000241421"/>
    </source>
</evidence>
<gene>
    <name evidence="3" type="ORF">C7C56_007815</name>
</gene>
<evidence type="ECO:0000256" key="1">
    <source>
        <dbReference type="SAM" id="SignalP"/>
    </source>
</evidence>
<dbReference type="RefSeq" id="WP_106756888.1">
    <property type="nucleotide sequence ID" value="NZ_PXWF02000102.1"/>
</dbReference>
<evidence type="ECO:0000259" key="2">
    <source>
        <dbReference type="Pfam" id="PF14321"/>
    </source>
</evidence>
<accession>A0A2U2HP66</accession>
<reference evidence="3 4" key="1">
    <citation type="submission" date="2018-04" db="EMBL/GenBank/DDBJ databases">
        <title>Massilia violaceinigra sp. nov., a novel purple-pigmented bacterium isolated from Tianshan glacier, Xinjiang, China.</title>
        <authorList>
            <person name="Wang H."/>
        </authorList>
    </citation>
    <scope>NUCLEOTIDE SEQUENCE [LARGE SCALE GENOMIC DNA]</scope>
    <source>
        <strain evidence="3 4">B448-2</strain>
    </source>
</reference>
<dbReference type="Gene3D" id="2.60.40.1120">
    <property type="entry name" value="Carboxypeptidase-like, regulatory domain"/>
    <property type="match status" value="1"/>
</dbReference>